<keyword evidence="4 10" id="KW-0285">Flavoprotein</keyword>
<dbReference type="InterPro" id="IPR009100">
    <property type="entry name" value="AcylCoA_DH/oxidase_NM_dom_sf"/>
</dbReference>
<evidence type="ECO:0000256" key="12">
    <source>
        <dbReference type="PIRSR" id="PIRSR000168-2"/>
    </source>
</evidence>
<evidence type="ECO:0000256" key="10">
    <source>
        <dbReference type="PIRNR" id="PIRNR000168"/>
    </source>
</evidence>
<dbReference type="InterPro" id="IPR012258">
    <property type="entry name" value="Acyl-CoA_oxidase"/>
</dbReference>
<dbReference type="PANTHER" id="PTHR10909">
    <property type="entry name" value="ELECTRON TRANSPORT OXIDOREDUCTASE"/>
    <property type="match status" value="1"/>
</dbReference>
<dbReference type="GO" id="GO:0005504">
    <property type="term" value="F:fatty acid binding"/>
    <property type="evidence" value="ECO:0007669"/>
    <property type="project" value="TreeGrafter"/>
</dbReference>
<sequence>MAVSELEIVSSLLPSALDKFRKQSSFDWKQMKLNIEDPEQLQIKMKVWSFLASDPNFERLYNTLPPEEEKLYVARQLVKFHHSGIYANINTENYKIRTRYIMTVNEATAAFNPNLSVKHALGVSLFANALLTLGTERHYHFYKDVWDGKILSCLALTEVAHGSDTKRLRTTATFDIKSQEYIIHTPDEKAAKCWVGNLGKQCTHALLFAQLWSRNECHGLQAFVVPIRDPQTLLPYSGVIVGDIGEKTGLNGIDNGFVMFNHYRVPRDNLLNRIGDITAEGEFETSFTDPQKILGAALENLSTGRVAIIQESTNTLAMAVTIAIRFGALRTQFCDAKGEELPLISYQLHQWRLFPYLAAAFGCKVFIRKFSDEYLECVEQSNSSRDGDMKQMADTVSCIHAVVCCSKSFITWITRDAIQECREACGGYGYLKASGLGDLRNNHDPKLTYEGDNNILLQQTSNWLLRQSKELRNHKDMLHFPLTCVSFLCQPEICLNYRFTGKNIEDIFSHTFIKCTFDWLVCWLIQTTETALHSLLNQNVDRISAKNQTQVFRAHTLALVFSQSNILRYFWEHCQSVEKNLRLILEKLYYLFALWCIHKNMVLLYQGGYCEGPLLANLICEAILKLCTDLCNEVVSLVDVISPPDFILNSIIGLSDGNLYSNLMQNFLNDPQNLKRPNWWREMLMKPKL</sequence>
<dbReference type="FunFam" id="1.20.140.10:FF:000007">
    <property type="entry name" value="Acyl-coenzyme A oxidase"/>
    <property type="match status" value="1"/>
</dbReference>
<dbReference type="Gene3D" id="2.40.110.10">
    <property type="entry name" value="Butyryl-CoA Dehydrogenase, subunit A, domain 2"/>
    <property type="match status" value="1"/>
</dbReference>
<dbReference type="Gene3D" id="1.20.140.10">
    <property type="entry name" value="Butyryl-CoA Dehydrogenase, subunit A, domain 3"/>
    <property type="match status" value="2"/>
</dbReference>
<dbReference type="Pfam" id="PF22924">
    <property type="entry name" value="ACOX_C_alpha1"/>
    <property type="match status" value="1"/>
</dbReference>
<feature type="domain" description="Acyl-CoA oxidase C-terminal" evidence="13">
    <location>
        <begin position="516"/>
        <end position="687"/>
    </location>
</feature>
<dbReference type="GO" id="GO:0016402">
    <property type="term" value="F:pristanoyl-CoA oxidase activity"/>
    <property type="evidence" value="ECO:0007669"/>
    <property type="project" value="TreeGrafter"/>
</dbReference>
<organism evidence="16">
    <name type="scientific">Clastoptera arizonana</name>
    <name type="common">Arizona spittle bug</name>
    <dbReference type="NCBI Taxonomy" id="38151"/>
    <lineage>
        <taxon>Eukaryota</taxon>
        <taxon>Metazoa</taxon>
        <taxon>Ecdysozoa</taxon>
        <taxon>Arthropoda</taxon>
        <taxon>Hexapoda</taxon>
        <taxon>Insecta</taxon>
        <taxon>Pterygota</taxon>
        <taxon>Neoptera</taxon>
        <taxon>Paraneoptera</taxon>
        <taxon>Hemiptera</taxon>
        <taxon>Auchenorrhyncha</taxon>
        <taxon>Cercopoidea</taxon>
        <taxon>Clastopteridae</taxon>
        <taxon>Clastoptera</taxon>
    </lineage>
</organism>
<name>A0A1B6BYV6_9HEMI</name>
<dbReference type="EMBL" id="GEDC01019939">
    <property type="protein sequence ID" value="JAS17359.1"/>
    <property type="molecule type" value="Transcribed_RNA"/>
</dbReference>
<dbReference type="PANTHER" id="PTHR10909:SF223">
    <property type="entry name" value="ACYL-COENZYME A OXIDASE"/>
    <property type="match status" value="1"/>
</dbReference>
<feature type="active site" description="Proton acceptor" evidence="11">
    <location>
        <position position="450"/>
    </location>
</feature>
<keyword evidence="9" id="KW-0576">Peroxisome</keyword>
<dbReference type="Pfam" id="PF02770">
    <property type="entry name" value="Acyl-CoA_dh_M"/>
    <property type="match status" value="1"/>
</dbReference>
<dbReference type="GO" id="GO:0005777">
    <property type="term" value="C:peroxisome"/>
    <property type="evidence" value="ECO:0007669"/>
    <property type="project" value="UniProtKB-SubCell"/>
</dbReference>
<evidence type="ECO:0000256" key="9">
    <source>
        <dbReference type="ARBA" id="ARBA00023140"/>
    </source>
</evidence>
<evidence type="ECO:0000313" key="16">
    <source>
        <dbReference type="EMBL" id="JAS06453.1"/>
    </source>
</evidence>
<dbReference type="SUPFAM" id="SSF56645">
    <property type="entry name" value="Acyl-CoA dehydrogenase NM domain-like"/>
    <property type="match status" value="1"/>
</dbReference>
<dbReference type="InterPro" id="IPR006091">
    <property type="entry name" value="Acyl-CoA_Oxase/DH_mid-dom"/>
</dbReference>
<dbReference type="GO" id="GO:0033540">
    <property type="term" value="P:fatty acid beta-oxidation using acyl-CoA oxidase"/>
    <property type="evidence" value="ECO:0007669"/>
    <property type="project" value="TreeGrafter"/>
</dbReference>
<dbReference type="InterPro" id="IPR036250">
    <property type="entry name" value="AcylCo_DH-like_C"/>
</dbReference>
<dbReference type="AlphaFoldDB" id="A0A1B6BYV6"/>
<evidence type="ECO:0000259" key="13">
    <source>
        <dbReference type="Pfam" id="PF01756"/>
    </source>
</evidence>
<feature type="binding site" evidence="12">
    <location>
        <position position="196"/>
    </location>
    <ligand>
        <name>FAD</name>
        <dbReference type="ChEBI" id="CHEBI:57692"/>
    </ligand>
</feature>
<comment type="subcellular location">
    <subcellularLocation>
        <location evidence="2">Peroxisome</location>
    </subcellularLocation>
</comment>
<dbReference type="Pfam" id="PF01756">
    <property type="entry name" value="ACOX"/>
    <property type="match status" value="1"/>
</dbReference>
<dbReference type="EMBL" id="GEDC01030845">
    <property type="protein sequence ID" value="JAS06453.1"/>
    <property type="molecule type" value="Transcribed_RNA"/>
</dbReference>
<dbReference type="GO" id="GO:0071949">
    <property type="term" value="F:FAD binding"/>
    <property type="evidence" value="ECO:0007669"/>
    <property type="project" value="InterPro"/>
</dbReference>
<keyword evidence="5 10" id="KW-0274">FAD</keyword>
<evidence type="ECO:0000256" key="7">
    <source>
        <dbReference type="ARBA" id="ARBA00023002"/>
    </source>
</evidence>
<feature type="binding site" evidence="12">
    <location>
        <position position="157"/>
    </location>
    <ligand>
        <name>FAD</name>
        <dbReference type="ChEBI" id="CHEBI:57692"/>
    </ligand>
</feature>
<accession>A0A1B6BYV6</accession>
<evidence type="ECO:0000256" key="4">
    <source>
        <dbReference type="ARBA" id="ARBA00022630"/>
    </source>
</evidence>
<evidence type="ECO:0000256" key="3">
    <source>
        <dbReference type="ARBA" id="ARBA00006288"/>
    </source>
</evidence>
<evidence type="ECO:0000256" key="11">
    <source>
        <dbReference type="PIRSR" id="PIRSR000168-1"/>
    </source>
</evidence>
<keyword evidence="6" id="KW-0276">Fatty acid metabolism</keyword>
<comment type="cofactor">
    <cofactor evidence="1">
        <name>FAD</name>
        <dbReference type="ChEBI" id="CHEBI:57692"/>
    </cofactor>
</comment>
<dbReference type="InterPro" id="IPR055060">
    <property type="entry name" value="ACOX_C_alpha1"/>
</dbReference>
<dbReference type="InterPro" id="IPR002655">
    <property type="entry name" value="Acyl-CoA_oxidase_C"/>
</dbReference>
<dbReference type="InterPro" id="IPR046373">
    <property type="entry name" value="Acyl-CoA_Oxase/DH_mid-dom_sf"/>
</dbReference>
<reference evidence="16" key="1">
    <citation type="submission" date="2015-12" db="EMBL/GenBank/DDBJ databases">
        <title>De novo transcriptome assembly of four potential Pierce s Disease insect vectors from Arizona vineyards.</title>
        <authorList>
            <person name="Tassone E.E."/>
        </authorList>
    </citation>
    <scope>NUCLEOTIDE SEQUENCE</scope>
</reference>
<dbReference type="FunFam" id="1.20.140.10:FF:000010">
    <property type="entry name" value="Acyl-coenzyme A oxidase"/>
    <property type="match status" value="1"/>
</dbReference>
<evidence type="ECO:0000256" key="8">
    <source>
        <dbReference type="ARBA" id="ARBA00023098"/>
    </source>
</evidence>
<proteinExistence type="inferred from homology"/>
<evidence type="ECO:0000256" key="1">
    <source>
        <dbReference type="ARBA" id="ARBA00001974"/>
    </source>
</evidence>
<dbReference type="GO" id="GO:0055088">
    <property type="term" value="P:lipid homeostasis"/>
    <property type="evidence" value="ECO:0007669"/>
    <property type="project" value="TreeGrafter"/>
</dbReference>
<comment type="similarity">
    <text evidence="3 10">Belongs to the acyl-CoA oxidase family.</text>
</comment>
<keyword evidence="7" id="KW-0560">Oxidoreductase</keyword>
<protein>
    <recommendedName>
        <fullName evidence="10">Acyl-coenzyme A oxidase</fullName>
    </recommendedName>
</protein>
<evidence type="ECO:0000256" key="2">
    <source>
        <dbReference type="ARBA" id="ARBA00004275"/>
    </source>
</evidence>
<dbReference type="PIRSF" id="PIRSF000168">
    <property type="entry name" value="Acyl-CoA_oxidase"/>
    <property type="match status" value="1"/>
</dbReference>
<feature type="domain" description="Acyl-CoA oxidase/dehydrogenase middle" evidence="14">
    <location>
        <begin position="153"/>
        <end position="261"/>
    </location>
</feature>
<feature type="domain" description="Acyl-CoA oxidase C-alpha1" evidence="15">
    <location>
        <begin position="301"/>
        <end position="465"/>
    </location>
</feature>
<evidence type="ECO:0000256" key="5">
    <source>
        <dbReference type="ARBA" id="ARBA00022827"/>
    </source>
</evidence>
<evidence type="ECO:0000313" key="17">
    <source>
        <dbReference type="EMBL" id="JAS17359.1"/>
    </source>
</evidence>
<gene>
    <name evidence="16" type="ORF">g.18614</name>
    <name evidence="17" type="ORF">g.18615</name>
</gene>
<dbReference type="FunFam" id="2.40.110.10:FF:000005">
    <property type="entry name" value="Acyl-coenzyme A oxidase"/>
    <property type="match status" value="1"/>
</dbReference>
<evidence type="ECO:0000259" key="14">
    <source>
        <dbReference type="Pfam" id="PF02770"/>
    </source>
</evidence>
<dbReference type="SUPFAM" id="SSF47203">
    <property type="entry name" value="Acyl-CoA dehydrogenase C-terminal domain-like"/>
    <property type="match status" value="2"/>
</dbReference>
<evidence type="ECO:0000259" key="15">
    <source>
        <dbReference type="Pfam" id="PF22924"/>
    </source>
</evidence>
<evidence type="ECO:0000256" key="6">
    <source>
        <dbReference type="ARBA" id="ARBA00022832"/>
    </source>
</evidence>
<keyword evidence="8" id="KW-0443">Lipid metabolism</keyword>